<protein>
    <submittedName>
        <fullName evidence="2">ASCH domain-containing protein</fullName>
    </submittedName>
</protein>
<dbReference type="PANTHER" id="PTHR39203:SF1">
    <property type="entry name" value="CYTOPLASMIC PROTEIN"/>
    <property type="match status" value="1"/>
</dbReference>
<organism evidence="2 3">
    <name type="scientific">Bradyrhizobium sediminis</name>
    <dbReference type="NCBI Taxonomy" id="2840469"/>
    <lineage>
        <taxon>Bacteria</taxon>
        <taxon>Pseudomonadati</taxon>
        <taxon>Pseudomonadota</taxon>
        <taxon>Alphaproteobacteria</taxon>
        <taxon>Hyphomicrobiales</taxon>
        <taxon>Nitrobacteraceae</taxon>
        <taxon>Bradyrhizobium</taxon>
    </lineage>
</organism>
<dbReference type="Proteomes" id="UP000680839">
    <property type="component" value="Chromosome"/>
</dbReference>
<dbReference type="SUPFAM" id="SSF88697">
    <property type="entry name" value="PUA domain-like"/>
    <property type="match status" value="1"/>
</dbReference>
<dbReference type="CDD" id="cd06553">
    <property type="entry name" value="ASCH_Ef3133_like"/>
    <property type="match status" value="1"/>
</dbReference>
<dbReference type="AlphaFoldDB" id="A0A975NJH7"/>
<gene>
    <name evidence="2" type="ORF">KMZ29_00635</name>
</gene>
<reference evidence="2" key="1">
    <citation type="submission" date="2021-06" db="EMBL/GenBank/DDBJ databases">
        <title>Bradyrhizobium sp. S2-20-1 Genome sequencing.</title>
        <authorList>
            <person name="Jin L."/>
        </authorList>
    </citation>
    <scope>NUCLEOTIDE SEQUENCE</scope>
    <source>
        <strain evidence="2">S2-20-1</strain>
    </source>
</reference>
<dbReference type="EMBL" id="CP076134">
    <property type="protein sequence ID" value="QWG15594.1"/>
    <property type="molecule type" value="Genomic_DNA"/>
</dbReference>
<dbReference type="InterPro" id="IPR015947">
    <property type="entry name" value="PUA-like_sf"/>
</dbReference>
<dbReference type="SMART" id="SM01022">
    <property type="entry name" value="ASCH"/>
    <property type="match status" value="1"/>
</dbReference>
<dbReference type="Gene3D" id="3.10.400.10">
    <property type="entry name" value="Sulfate adenylyltransferase"/>
    <property type="match status" value="1"/>
</dbReference>
<dbReference type="Pfam" id="PF04266">
    <property type="entry name" value="ASCH"/>
    <property type="match status" value="1"/>
</dbReference>
<evidence type="ECO:0000313" key="2">
    <source>
        <dbReference type="EMBL" id="QWG15594.1"/>
    </source>
</evidence>
<proteinExistence type="predicted"/>
<dbReference type="PANTHER" id="PTHR39203">
    <property type="entry name" value="CYTOPLASMIC PROTEIN-RELATED"/>
    <property type="match status" value="1"/>
</dbReference>
<sequence length="155" mass="17257">MSAVPEKYRALRSFAFGDSPRLADELLELVIKGVRTATCSTEDEPNTSTPGERWIVLDGQGTPRCVIESTEVTYRRFGEVDAAFAHDEGEGDRSLAYWRQAHRNYFGRQGKFSEDMMLMCERFRLVEIYDEVSPSSARQALSVPSPLVGEGQGGG</sequence>
<evidence type="ECO:0000313" key="3">
    <source>
        <dbReference type="Proteomes" id="UP000680839"/>
    </source>
</evidence>
<dbReference type="InterPro" id="IPR009326">
    <property type="entry name" value="DUF984"/>
</dbReference>
<evidence type="ECO:0000259" key="1">
    <source>
        <dbReference type="SMART" id="SM01022"/>
    </source>
</evidence>
<accession>A0A975NJH7</accession>
<feature type="domain" description="ASCH" evidence="1">
    <location>
        <begin position="14"/>
        <end position="127"/>
    </location>
</feature>
<dbReference type="InterPro" id="IPR007374">
    <property type="entry name" value="ASCH_domain"/>
</dbReference>
<name>A0A975NJH7_9BRAD</name>